<name>A0A8D5FXW7_9PROT</name>
<protein>
    <submittedName>
        <fullName evidence="6">Ergothioneine biosynthesis protein EgtB</fullName>
    </submittedName>
</protein>
<gene>
    <name evidence="6" type="ORF">ZMTM_00090</name>
</gene>
<dbReference type="KEGG" id="mpau:ZMTM_00090"/>
<dbReference type="PANTHER" id="PTHR23150:SF36">
    <property type="entry name" value="HERCYNINE OXYGENASE"/>
    <property type="match status" value="1"/>
</dbReference>
<evidence type="ECO:0000259" key="4">
    <source>
        <dbReference type="Pfam" id="PF03781"/>
    </source>
</evidence>
<keyword evidence="7" id="KW-1185">Reference proteome</keyword>
<organism evidence="6 7">
    <name type="scientific">Methyloradius palustris</name>
    <dbReference type="NCBI Taxonomy" id="2778876"/>
    <lineage>
        <taxon>Bacteria</taxon>
        <taxon>Pseudomonadati</taxon>
        <taxon>Pseudomonadota</taxon>
        <taxon>Betaproteobacteria</taxon>
        <taxon>Nitrosomonadales</taxon>
        <taxon>Methylophilaceae</taxon>
        <taxon>Methyloradius</taxon>
    </lineage>
</organism>
<evidence type="ECO:0000313" key="7">
    <source>
        <dbReference type="Proteomes" id="UP000826722"/>
    </source>
</evidence>
<reference evidence="6" key="1">
    <citation type="journal article" date="2021" name="Arch. Microbiol.">
        <title>Methyloradius palustris gen. nov., sp. nov., a methanol-oxidizing bacterium isolated from snow.</title>
        <authorList>
            <person name="Miyadera T."/>
            <person name="Kojima H."/>
            <person name="Fukui M."/>
        </authorList>
    </citation>
    <scope>NUCLEOTIDE SEQUENCE</scope>
    <source>
        <strain evidence="6">Zm11</strain>
    </source>
</reference>
<dbReference type="PANTHER" id="PTHR23150">
    <property type="entry name" value="SULFATASE MODIFYING FACTOR 1, 2"/>
    <property type="match status" value="1"/>
</dbReference>
<evidence type="ECO:0000256" key="2">
    <source>
        <dbReference type="ARBA" id="ARBA00023004"/>
    </source>
</evidence>
<dbReference type="NCBIfam" id="TIGR03440">
    <property type="entry name" value="egtB_TIGR03440"/>
    <property type="match status" value="1"/>
</dbReference>
<dbReference type="InterPro" id="IPR005532">
    <property type="entry name" value="SUMF_dom"/>
</dbReference>
<dbReference type="InterPro" id="IPR042095">
    <property type="entry name" value="SUMF_sf"/>
</dbReference>
<accession>A0A8D5FXW7</accession>
<evidence type="ECO:0000256" key="1">
    <source>
        <dbReference type="ARBA" id="ARBA00023002"/>
    </source>
</evidence>
<dbReference type="SUPFAM" id="SSF109854">
    <property type="entry name" value="DinB/YfiT-like putative metalloenzymes"/>
    <property type="match status" value="1"/>
</dbReference>
<evidence type="ECO:0000256" key="3">
    <source>
        <dbReference type="ARBA" id="ARBA00037882"/>
    </source>
</evidence>
<dbReference type="SUPFAM" id="SSF56436">
    <property type="entry name" value="C-type lectin-like"/>
    <property type="match status" value="1"/>
</dbReference>
<feature type="domain" description="DinB-like" evidence="5">
    <location>
        <begin position="15"/>
        <end position="144"/>
    </location>
</feature>
<feature type="domain" description="Sulfatase-modifying factor enzyme-like" evidence="4">
    <location>
        <begin position="179"/>
        <end position="317"/>
    </location>
</feature>
<dbReference type="Pfam" id="PF03781">
    <property type="entry name" value="FGE-sulfatase"/>
    <property type="match status" value="1"/>
</dbReference>
<evidence type="ECO:0000313" key="6">
    <source>
        <dbReference type="EMBL" id="BCM23750.1"/>
    </source>
</evidence>
<proteinExistence type="predicted"/>
<dbReference type="AlphaFoldDB" id="A0A8D5FXW7"/>
<sequence>MNEVVSMSNLLRTAFINTRQKTIALAEPLSEADMTIQAAEFVSPGKWHLAHTSWFFEEFMLRPLGISFVQSESYRFLFNSYYETIGKRQPQYARGLITRPALAEVLEYREAVNQAVLKLINAGLDNHQLEILEIGINHEQQHQELFLTDILYNLAQNPLYPAYIPAPQDVIKKNVAHSTDSVITFAGGLCSIGHEASGFSFDNELPSHLVFLQPYGLSRHLVTNAEWVEFIEDGGYQTPLLWLADGWKKLKEEDWQMPLYWQKQDEYLAYGLHGLRALDLQAPVSHISFFEADAFARWAGKRLPTEAEWEVAARTSDPESELQDLYQSVWQWTASPYVAYPGFKAATGAVGEYNGKFMNGQYVLRGSSFATPASHARVSYRNFFYPHQRWQFNGLRLAEAA</sequence>
<dbReference type="InterPro" id="IPR016187">
    <property type="entry name" value="CTDL_fold"/>
</dbReference>
<keyword evidence="2" id="KW-0408">Iron</keyword>
<dbReference type="Gene3D" id="3.90.1580.10">
    <property type="entry name" value="paralog of FGE (formylglycine-generating enzyme)"/>
    <property type="match status" value="2"/>
</dbReference>
<dbReference type="EMBL" id="AP024110">
    <property type="protein sequence ID" value="BCM23750.1"/>
    <property type="molecule type" value="Genomic_DNA"/>
</dbReference>
<dbReference type="InterPro" id="IPR051043">
    <property type="entry name" value="Sulfatase_Mod_Factor_Kinase"/>
</dbReference>
<dbReference type="Proteomes" id="UP000826722">
    <property type="component" value="Chromosome"/>
</dbReference>
<dbReference type="Pfam" id="PF12867">
    <property type="entry name" value="DinB_2"/>
    <property type="match status" value="1"/>
</dbReference>
<dbReference type="InterPro" id="IPR017806">
    <property type="entry name" value="EgtB"/>
</dbReference>
<dbReference type="GO" id="GO:0052699">
    <property type="term" value="P:ergothioneine biosynthetic process"/>
    <property type="evidence" value="ECO:0007669"/>
    <property type="project" value="InterPro"/>
</dbReference>
<dbReference type="InterPro" id="IPR024775">
    <property type="entry name" value="DinB-like"/>
</dbReference>
<dbReference type="InterPro" id="IPR034660">
    <property type="entry name" value="DinB/YfiT-like"/>
</dbReference>
<comment type="pathway">
    <text evidence="3">Amino-acid biosynthesis; ergothioneine biosynthesis.</text>
</comment>
<keyword evidence="1" id="KW-0560">Oxidoreductase</keyword>
<evidence type="ECO:0000259" key="5">
    <source>
        <dbReference type="Pfam" id="PF12867"/>
    </source>
</evidence>